<evidence type="ECO:0000256" key="7">
    <source>
        <dbReference type="ARBA" id="ARBA00023015"/>
    </source>
</evidence>
<reference evidence="12 13" key="1">
    <citation type="journal article" date="2016" name="Nat. Commun.">
        <title>Thousands of microbial genomes shed light on interconnected biogeochemical processes in an aquifer system.</title>
        <authorList>
            <person name="Anantharaman K."/>
            <person name="Brown C.T."/>
            <person name="Hug L.A."/>
            <person name="Sharon I."/>
            <person name="Castelle C.J."/>
            <person name="Probst A.J."/>
            <person name="Thomas B.C."/>
            <person name="Singh A."/>
            <person name="Wilkins M.J."/>
            <person name="Karaoz U."/>
            <person name="Brodie E.L."/>
            <person name="Williams K.H."/>
            <person name="Hubbard S.S."/>
            <person name="Banfield J.F."/>
        </authorList>
    </citation>
    <scope>NUCLEOTIDE SEQUENCE [LARGE SCALE GENOMIC DNA]</scope>
</reference>
<evidence type="ECO:0000259" key="11">
    <source>
        <dbReference type="PROSITE" id="PS51674"/>
    </source>
</evidence>
<keyword evidence="6" id="KW-0411">Iron-sulfur</keyword>
<organism evidence="12 13">
    <name type="scientific">Candidatus Colwellbacteria bacterium GWA2_46_10</name>
    <dbReference type="NCBI Taxonomy" id="1797684"/>
    <lineage>
        <taxon>Bacteria</taxon>
        <taxon>Candidatus Colwelliibacteriota</taxon>
    </lineage>
</organism>
<dbReference type="AlphaFoldDB" id="A0A1G1YXF7"/>
<sequence>MGYKVLVSKGDRTLSGQGSEIRTQTLPFDIGDVPCRWSFSFFPHDPENQDAREQREQMAKSLCTRCDAKGECLEFALATREKYGIWGGTTEKERRRILRRRTKD</sequence>
<dbReference type="PANTHER" id="PTHR38839">
    <property type="entry name" value="TRANSCRIPTIONAL REGULATOR WHID-RELATED"/>
    <property type="match status" value="1"/>
</dbReference>
<evidence type="ECO:0000256" key="8">
    <source>
        <dbReference type="ARBA" id="ARBA00023125"/>
    </source>
</evidence>
<dbReference type="InterPro" id="IPR034768">
    <property type="entry name" value="4FE4S_WBL"/>
</dbReference>
<evidence type="ECO:0000256" key="10">
    <source>
        <dbReference type="ARBA" id="ARBA00023163"/>
    </source>
</evidence>
<dbReference type="GO" id="GO:0003677">
    <property type="term" value="F:DNA binding"/>
    <property type="evidence" value="ECO:0007669"/>
    <property type="project" value="UniProtKB-KW"/>
</dbReference>
<name>A0A1G1YXF7_9BACT</name>
<dbReference type="GO" id="GO:0045454">
    <property type="term" value="P:cell redox homeostasis"/>
    <property type="evidence" value="ECO:0007669"/>
    <property type="project" value="TreeGrafter"/>
</dbReference>
<evidence type="ECO:0000256" key="3">
    <source>
        <dbReference type="ARBA" id="ARBA00022485"/>
    </source>
</evidence>
<comment type="similarity">
    <text evidence="2">Belongs to the WhiB family.</text>
</comment>
<dbReference type="Pfam" id="PF02467">
    <property type="entry name" value="Whib"/>
    <property type="match status" value="1"/>
</dbReference>
<evidence type="ECO:0000256" key="9">
    <source>
        <dbReference type="ARBA" id="ARBA00023157"/>
    </source>
</evidence>
<dbReference type="InterPro" id="IPR003482">
    <property type="entry name" value="Whib"/>
</dbReference>
<evidence type="ECO:0000256" key="5">
    <source>
        <dbReference type="ARBA" id="ARBA00023004"/>
    </source>
</evidence>
<dbReference type="Proteomes" id="UP000178179">
    <property type="component" value="Unassembled WGS sequence"/>
</dbReference>
<keyword evidence="4" id="KW-0479">Metal-binding</keyword>
<evidence type="ECO:0000313" key="12">
    <source>
        <dbReference type="EMBL" id="OGY56984.1"/>
    </source>
</evidence>
<evidence type="ECO:0000256" key="4">
    <source>
        <dbReference type="ARBA" id="ARBA00022723"/>
    </source>
</evidence>
<dbReference type="GO" id="GO:0051539">
    <property type="term" value="F:4 iron, 4 sulfur cluster binding"/>
    <property type="evidence" value="ECO:0007669"/>
    <property type="project" value="UniProtKB-KW"/>
</dbReference>
<comment type="caution">
    <text evidence="12">The sequence shown here is derived from an EMBL/GenBank/DDBJ whole genome shotgun (WGS) entry which is preliminary data.</text>
</comment>
<keyword evidence="10" id="KW-0804">Transcription</keyword>
<dbReference type="PROSITE" id="PS51674">
    <property type="entry name" value="4FE4S_WBL"/>
    <property type="match status" value="1"/>
</dbReference>
<accession>A0A1G1YXF7</accession>
<evidence type="ECO:0000256" key="6">
    <source>
        <dbReference type="ARBA" id="ARBA00023014"/>
    </source>
</evidence>
<feature type="domain" description="4Fe-4S Wbl-type" evidence="11">
    <location>
        <begin position="34"/>
        <end position="96"/>
    </location>
</feature>
<keyword evidence="7" id="KW-0805">Transcription regulation</keyword>
<evidence type="ECO:0000256" key="2">
    <source>
        <dbReference type="ARBA" id="ARBA00006597"/>
    </source>
</evidence>
<dbReference type="GO" id="GO:0047134">
    <property type="term" value="F:protein-disulfide reductase [NAD(P)H] activity"/>
    <property type="evidence" value="ECO:0007669"/>
    <property type="project" value="TreeGrafter"/>
</dbReference>
<keyword evidence="9" id="KW-1015">Disulfide bond</keyword>
<proteinExistence type="inferred from homology"/>
<keyword evidence="8" id="KW-0238">DNA-binding</keyword>
<dbReference type="EMBL" id="MHIS01000002">
    <property type="protein sequence ID" value="OGY56984.1"/>
    <property type="molecule type" value="Genomic_DNA"/>
</dbReference>
<keyword evidence="3" id="KW-0004">4Fe-4S</keyword>
<evidence type="ECO:0000256" key="1">
    <source>
        <dbReference type="ARBA" id="ARBA00001966"/>
    </source>
</evidence>
<dbReference type="HAMAP" id="MF_01479">
    <property type="entry name" value="WhiB"/>
    <property type="match status" value="1"/>
</dbReference>
<evidence type="ECO:0000313" key="13">
    <source>
        <dbReference type="Proteomes" id="UP000178179"/>
    </source>
</evidence>
<gene>
    <name evidence="12" type="ORF">A2119_01200</name>
</gene>
<dbReference type="GO" id="GO:0046872">
    <property type="term" value="F:metal ion binding"/>
    <property type="evidence" value="ECO:0007669"/>
    <property type="project" value="UniProtKB-KW"/>
</dbReference>
<protein>
    <recommendedName>
        <fullName evidence="11">4Fe-4S Wbl-type domain-containing protein</fullName>
    </recommendedName>
</protein>
<comment type="cofactor">
    <cofactor evidence="1">
        <name>[4Fe-4S] cluster</name>
        <dbReference type="ChEBI" id="CHEBI:49883"/>
    </cofactor>
</comment>
<keyword evidence="5" id="KW-0408">Iron</keyword>
<dbReference type="GO" id="GO:0045892">
    <property type="term" value="P:negative regulation of DNA-templated transcription"/>
    <property type="evidence" value="ECO:0007669"/>
    <property type="project" value="TreeGrafter"/>
</dbReference>